<accession>A0A8S5R1L7</accession>
<organism evidence="1">
    <name type="scientific">Siphoviridae sp. ct6d71</name>
    <dbReference type="NCBI Taxonomy" id="2826298"/>
    <lineage>
        <taxon>Viruses</taxon>
        <taxon>Duplodnaviria</taxon>
        <taxon>Heunggongvirae</taxon>
        <taxon>Uroviricota</taxon>
        <taxon>Caudoviricetes</taxon>
    </lineage>
</organism>
<evidence type="ECO:0000313" key="1">
    <source>
        <dbReference type="EMBL" id="DAE25366.1"/>
    </source>
</evidence>
<sequence length="153" mass="18827">MLRKLLTYEEAKTRQWYYEDKIEQDKVYGLPKDWYGWDEPINVTLLKEPHIKNMPVYVFRSYYLPAWLFEGETYEMFVPSFEVAKELERRYEPESSKDSSTCLGVPISWEGWNSYCKWTEYDSFDNCYLIEDSWWMPYWLLCPHKTINFEVWK</sequence>
<proteinExistence type="predicted"/>
<reference evidence="1" key="1">
    <citation type="journal article" date="2021" name="Proc. Natl. Acad. Sci. U.S.A.">
        <title>A Catalog of Tens of Thousands of Viruses from Human Metagenomes Reveals Hidden Associations with Chronic Diseases.</title>
        <authorList>
            <person name="Tisza M.J."/>
            <person name="Buck C.B."/>
        </authorList>
    </citation>
    <scope>NUCLEOTIDE SEQUENCE</scope>
    <source>
        <strain evidence="1">Ct6d71</strain>
    </source>
</reference>
<protein>
    <submittedName>
        <fullName evidence="1">Uncharacterized protein</fullName>
    </submittedName>
</protein>
<dbReference type="EMBL" id="BK015797">
    <property type="protein sequence ID" value="DAE25366.1"/>
    <property type="molecule type" value="Genomic_DNA"/>
</dbReference>
<name>A0A8S5R1L7_9CAUD</name>